<dbReference type="Gene3D" id="1.10.437.10">
    <property type="entry name" value="Blc2-like"/>
    <property type="match status" value="1"/>
</dbReference>
<comment type="caution">
    <text evidence="9">The sequence shown here is derived from an EMBL/GenBank/DDBJ whole genome shotgun (WGS) entry which is preliminary data.</text>
</comment>
<dbReference type="AlphaFoldDB" id="A0AAV3ARZ1"/>
<dbReference type="InterPro" id="IPR002475">
    <property type="entry name" value="Bcl2-like"/>
</dbReference>
<dbReference type="PROSITE" id="PS50062">
    <property type="entry name" value="BCL2_FAMILY"/>
    <property type="match status" value="1"/>
</dbReference>
<dbReference type="InterPro" id="IPR026298">
    <property type="entry name" value="Bcl-2_fam"/>
</dbReference>
<dbReference type="GO" id="GO:0097192">
    <property type="term" value="P:extrinsic apoptotic signaling pathway in absence of ligand"/>
    <property type="evidence" value="ECO:0007669"/>
    <property type="project" value="TreeGrafter"/>
</dbReference>
<feature type="transmembrane region" description="Helical" evidence="7">
    <location>
        <begin position="150"/>
        <end position="172"/>
    </location>
</feature>
<protein>
    <recommendedName>
        <fullName evidence="8">Bcl-2 Bcl-2 homology region 1-3 domain-containing protein</fullName>
    </recommendedName>
</protein>
<evidence type="ECO:0000256" key="1">
    <source>
        <dbReference type="ARBA" id="ARBA00004308"/>
    </source>
</evidence>
<dbReference type="InterPro" id="IPR046371">
    <property type="entry name" value="Bcl-2_BH1-3"/>
</dbReference>
<dbReference type="SUPFAM" id="SSF56854">
    <property type="entry name" value="Bcl-2 inhibitors of programmed cell death"/>
    <property type="match status" value="1"/>
</dbReference>
<dbReference type="Pfam" id="PF00452">
    <property type="entry name" value="Bcl-2"/>
    <property type="match status" value="1"/>
</dbReference>
<evidence type="ECO:0000256" key="2">
    <source>
        <dbReference type="ARBA" id="ARBA00009458"/>
    </source>
</evidence>
<organism evidence="9 10">
    <name type="scientific">Pyxicephalus adspersus</name>
    <name type="common">African bullfrog</name>
    <dbReference type="NCBI Taxonomy" id="30357"/>
    <lineage>
        <taxon>Eukaryota</taxon>
        <taxon>Metazoa</taxon>
        <taxon>Chordata</taxon>
        <taxon>Craniata</taxon>
        <taxon>Vertebrata</taxon>
        <taxon>Euteleostomi</taxon>
        <taxon>Amphibia</taxon>
        <taxon>Batrachia</taxon>
        <taxon>Anura</taxon>
        <taxon>Neobatrachia</taxon>
        <taxon>Ranoidea</taxon>
        <taxon>Pyxicephalidae</taxon>
        <taxon>Pyxicephalinae</taxon>
        <taxon>Pyxicephalus</taxon>
    </lineage>
</organism>
<dbReference type="GO" id="GO:0005741">
    <property type="term" value="C:mitochondrial outer membrane"/>
    <property type="evidence" value="ECO:0007669"/>
    <property type="project" value="TreeGrafter"/>
</dbReference>
<evidence type="ECO:0000256" key="5">
    <source>
        <dbReference type="ARBA" id="ARBA00022989"/>
    </source>
</evidence>
<accession>A0AAV3ARZ1</accession>
<evidence type="ECO:0000313" key="9">
    <source>
        <dbReference type="EMBL" id="DBA31751.1"/>
    </source>
</evidence>
<evidence type="ECO:0000256" key="7">
    <source>
        <dbReference type="SAM" id="Phobius"/>
    </source>
</evidence>
<comment type="subcellular location">
    <subcellularLocation>
        <location evidence="1">Endomembrane system</location>
    </subcellularLocation>
</comment>
<dbReference type="GO" id="GO:0051400">
    <property type="term" value="F:BH domain binding"/>
    <property type="evidence" value="ECO:0007669"/>
    <property type="project" value="TreeGrafter"/>
</dbReference>
<sequence>MSDQWLEETRSLLEDYLQRCLRKDRHPPPTPVAQTLCRVSEEMIDRNREFYESVERLPGDCRTTLEQVAAQLPLEGGLNWGRVVGLIAFAGVLLQRPGEHKGATPQELAEVLSRFLVQEHRDWFQKNGAWDGFYKFCNKHETGQAQENSMFSNALMAAAGFGIVGLVFLLTAR</sequence>
<evidence type="ECO:0000256" key="4">
    <source>
        <dbReference type="ARBA" id="ARBA00022703"/>
    </source>
</evidence>
<dbReference type="GO" id="GO:0042981">
    <property type="term" value="P:regulation of apoptotic process"/>
    <property type="evidence" value="ECO:0007669"/>
    <property type="project" value="InterPro"/>
</dbReference>
<dbReference type="Proteomes" id="UP001181693">
    <property type="component" value="Unassembled WGS sequence"/>
</dbReference>
<evidence type="ECO:0000256" key="6">
    <source>
        <dbReference type="ARBA" id="ARBA00023136"/>
    </source>
</evidence>
<dbReference type="SMART" id="SM00337">
    <property type="entry name" value="BCL"/>
    <property type="match status" value="1"/>
</dbReference>
<evidence type="ECO:0000313" key="10">
    <source>
        <dbReference type="Proteomes" id="UP001181693"/>
    </source>
</evidence>
<comment type="similarity">
    <text evidence="2">Belongs to the Bcl-2 family.</text>
</comment>
<dbReference type="GO" id="GO:0001836">
    <property type="term" value="P:release of cytochrome c from mitochondria"/>
    <property type="evidence" value="ECO:0007669"/>
    <property type="project" value="TreeGrafter"/>
</dbReference>
<keyword evidence="5 7" id="KW-1133">Transmembrane helix</keyword>
<keyword evidence="6 7" id="KW-0472">Membrane</keyword>
<keyword evidence="3 7" id="KW-0812">Transmembrane</keyword>
<reference evidence="9" key="1">
    <citation type="thesis" date="2020" institute="ProQuest LLC" country="789 East Eisenhower Parkway, Ann Arbor, MI, USA">
        <title>Comparative Genomics and Chromosome Evolution.</title>
        <authorList>
            <person name="Mudd A.B."/>
        </authorList>
    </citation>
    <scope>NUCLEOTIDE SEQUENCE</scope>
    <source>
        <strain evidence="9">1538</strain>
        <tissue evidence="9">Blood</tissue>
    </source>
</reference>
<dbReference type="PANTHER" id="PTHR11256">
    <property type="entry name" value="BCL-2 RELATED"/>
    <property type="match status" value="1"/>
</dbReference>
<gene>
    <name evidence="9" type="ORF">GDO54_007532</name>
</gene>
<feature type="domain" description="Bcl-2 Bcl-2 homology region 1-3" evidence="8">
    <location>
        <begin position="36"/>
        <end position="130"/>
    </location>
</feature>
<dbReference type="EMBL" id="DYDO01000002">
    <property type="protein sequence ID" value="DBA31751.1"/>
    <property type="molecule type" value="Genomic_DNA"/>
</dbReference>
<dbReference type="PANTHER" id="PTHR11256:SF47">
    <property type="entry name" value="BCL-2-LIKE PROTEIN 10"/>
    <property type="match status" value="1"/>
</dbReference>
<keyword evidence="4" id="KW-0053">Apoptosis</keyword>
<name>A0AAV3ARZ1_PYXAD</name>
<dbReference type="GO" id="GO:0008630">
    <property type="term" value="P:intrinsic apoptotic signaling pathway in response to DNA damage"/>
    <property type="evidence" value="ECO:0007669"/>
    <property type="project" value="TreeGrafter"/>
</dbReference>
<keyword evidence="10" id="KW-1185">Reference proteome</keyword>
<evidence type="ECO:0000259" key="8">
    <source>
        <dbReference type="SMART" id="SM00337"/>
    </source>
</evidence>
<dbReference type="PRINTS" id="PR01862">
    <property type="entry name" value="BCL2FAMILY"/>
</dbReference>
<evidence type="ECO:0000256" key="3">
    <source>
        <dbReference type="ARBA" id="ARBA00022692"/>
    </source>
</evidence>
<dbReference type="CDD" id="cd06845">
    <property type="entry name" value="Bcl-2_like"/>
    <property type="match status" value="1"/>
</dbReference>
<proteinExistence type="inferred from homology"/>
<dbReference type="GO" id="GO:0012505">
    <property type="term" value="C:endomembrane system"/>
    <property type="evidence" value="ECO:0007669"/>
    <property type="project" value="UniProtKB-SubCell"/>
</dbReference>
<dbReference type="InterPro" id="IPR036834">
    <property type="entry name" value="Bcl-2-like_sf"/>
</dbReference>